<organism evidence="1 2">
    <name type="scientific">Aeromonas sobria</name>
    <dbReference type="NCBI Taxonomy" id="646"/>
    <lineage>
        <taxon>Bacteria</taxon>
        <taxon>Pseudomonadati</taxon>
        <taxon>Pseudomonadota</taxon>
        <taxon>Gammaproteobacteria</taxon>
        <taxon>Aeromonadales</taxon>
        <taxon>Aeromonadaceae</taxon>
        <taxon>Aeromonas</taxon>
    </lineage>
</organism>
<dbReference type="RefSeq" id="WP_101317092.1">
    <property type="nucleotide sequence ID" value="NZ_CAWNSS010000030.1"/>
</dbReference>
<name>A0A2N3J1P0_AERSO</name>
<evidence type="ECO:0000313" key="1">
    <source>
        <dbReference type="EMBL" id="PKQ79588.1"/>
    </source>
</evidence>
<sequence>MTYFSPQNLDSPALIERKVYWQAEPTGDYSACVAGQVEMFRDLHELRVYLSMTYPDTVFELVEVTEETWQGFYDQGVFFDDWS</sequence>
<gene>
    <name evidence="1" type="ORF">AOX56_13495</name>
</gene>
<accession>A0A2N3J1P0</accession>
<comment type="caution">
    <text evidence="1">The sequence shown here is derived from an EMBL/GenBank/DDBJ whole genome shotgun (WGS) entry which is preliminary data.</text>
</comment>
<proteinExistence type="predicted"/>
<dbReference type="AlphaFoldDB" id="A0A2N3J1P0"/>
<evidence type="ECO:0000313" key="2">
    <source>
        <dbReference type="Proteomes" id="UP000233526"/>
    </source>
</evidence>
<protein>
    <submittedName>
        <fullName evidence="1">Uncharacterized protein</fullName>
    </submittedName>
</protein>
<dbReference type="EMBL" id="LJZX01000030">
    <property type="protein sequence ID" value="PKQ79588.1"/>
    <property type="molecule type" value="Genomic_DNA"/>
</dbReference>
<reference evidence="1 2" key="1">
    <citation type="journal article" date="2017" name="Front. Microbiol.">
        <title>Strong Genomic and Phenotypic Heterogeneity in the Aeromonas sobria Species Complex.</title>
        <authorList>
            <person name="Gauthier J."/>
            <person name="Vincent A.T."/>
            <person name="Charette S.J."/>
            <person name="Derome N."/>
        </authorList>
    </citation>
    <scope>NUCLEOTIDE SEQUENCE [LARGE SCALE GENOMIC DNA]</scope>
    <source>
        <strain evidence="1 2">JF2635</strain>
    </source>
</reference>
<dbReference type="Proteomes" id="UP000233526">
    <property type="component" value="Unassembled WGS sequence"/>
</dbReference>